<proteinExistence type="predicted"/>
<keyword evidence="10" id="KW-1185">Reference proteome</keyword>
<feature type="domain" description="Cytochrome c" evidence="8">
    <location>
        <begin position="67"/>
        <end position="168"/>
    </location>
</feature>
<keyword evidence="2 6" id="KW-0349">Heme</keyword>
<evidence type="ECO:0000256" key="4">
    <source>
        <dbReference type="ARBA" id="ARBA00022982"/>
    </source>
</evidence>
<evidence type="ECO:0000313" key="9">
    <source>
        <dbReference type="EMBL" id="KLI64416.1"/>
    </source>
</evidence>
<gene>
    <name evidence="9" type="ORF">AAV99_02060</name>
</gene>
<sequence length="224" mass="22164">MNDRLNTTMGWVLGSAAFALGGSIVADMYFHGGSGELPETPGYMIEAPEEGAAVDAGPSLAELLATGSAEAGAAVFAKCSTCHSIEQGGANGIGPNLYAVLGASIGSHVPGYDYSSALSGHGGAWDYENMDAWLASPRGFADGTKMSFAGLGSGEDRANIILYMREYGGGPELPAVEVAAPADGEAGDAPGAGPGAVEGEPASAVEAAGAMGADQPVPENPPGT</sequence>
<dbReference type="InterPro" id="IPR036909">
    <property type="entry name" value="Cyt_c-like_dom_sf"/>
</dbReference>
<feature type="compositionally biased region" description="Low complexity" evidence="7">
    <location>
        <begin position="197"/>
        <end position="213"/>
    </location>
</feature>
<dbReference type="PROSITE" id="PS51007">
    <property type="entry name" value="CYTC"/>
    <property type="match status" value="1"/>
</dbReference>
<name>A0A0H0XR01_9SPHN</name>
<accession>A0A0H0XR01</accession>
<dbReference type="PRINTS" id="PR00604">
    <property type="entry name" value="CYTCHRMECIAB"/>
</dbReference>
<dbReference type="GO" id="GO:0020037">
    <property type="term" value="F:heme binding"/>
    <property type="evidence" value="ECO:0007669"/>
    <property type="project" value="InterPro"/>
</dbReference>
<dbReference type="Proteomes" id="UP000053455">
    <property type="component" value="Unassembled WGS sequence"/>
</dbReference>
<keyword evidence="1" id="KW-0813">Transport</keyword>
<protein>
    <submittedName>
        <fullName evidence="9">Cytochrome C</fullName>
    </submittedName>
</protein>
<evidence type="ECO:0000256" key="3">
    <source>
        <dbReference type="ARBA" id="ARBA00022723"/>
    </source>
</evidence>
<dbReference type="AlphaFoldDB" id="A0A0H0XR01"/>
<evidence type="ECO:0000256" key="1">
    <source>
        <dbReference type="ARBA" id="ARBA00022448"/>
    </source>
</evidence>
<dbReference type="PATRIC" id="fig|874156.12.peg.430"/>
<dbReference type="PANTHER" id="PTHR11961">
    <property type="entry name" value="CYTOCHROME C"/>
    <property type="match status" value="1"/>
</dbReference>
<dbReference type="GO" id="GO:0046872">
    <property type="term" value="F:metal ion binding"/>
    <property type="evidence" value="ECO:0007669"/>
    <property type="project" value="UniProtKB-KW"/>
</dbReference>
<dbReference type="EMBL" id="LBHU01000001">
    <property type="protein sequence ID" value="KLI64416.1"/>
    <property type="molecule type" value="Genomic_DNA"/>
</dbReference>
<dbReference type="Gene3D" id="1.10.760.10">
    <property type="entry name" value="Cytochrome c-like domain"/>
    <property type="match status" value="1"/>
</dbReference>
<keyword evidence="5 6" id="KW-0408">Iron</keyword>
<organism evidence="9 10">
    <name type="scientific">Aurantiacibacter marinus</name>
    <dbReference type="NCBI Taxonomy" id="874156"/>
    <lineage>
        <taxon>Bacteria</taxon>
        <taxon>Pseudomonadati</taxon>
        <taxon>Pseudomonadota</taxon>
        <taxon>Alphaproteobacteria</taxon>
        <taxon>Sphingomonadales</taxon>
        <taxon>Erythrobacteraceae</taxon>
        <taxon>Aurantiacibacter</taxon>
    </lineage>
</organism>
<evidence type="ECO:0000256" key="2">
    <source>
        <dbReference type="ARBA" id="ARBA00022617"/>
    </source>
</evidence>
<feature type="region of interest" description="Disordered" evidence="7">
    <location>
        <begin position="181"/>
        <end position="224"/>
    </location>
</feature>
<dbReference type="OrthoDB" id="9805828at2"/>
<evidence type="ECO:0000256" key="5">
    <source>
        <dbReference type="ARBA" id="ARBA00023004"/>
    </source>
</evidence>
<dbReference type="InterPro" id="IPR009056">
    <property type="entry name" value="Cyt_c-like_dom"/>
</dbReference>
<dbReference type="GO" id="GO:0009055">
    <property type="term" value="F:electron transfer activity"/>
    <property type="evidence" value="ECO:0007669"/>
    <property type="project" value="InterPro"/>
</dbReference>
<evidence type="ECO:0000259" key="8">
    <source>
        <dbReference type="PROSITE" id="PS51007"/>
    </source>
</evidence>
<reference evidence="9 10" key="1">
    <citation type="submission" date="2015-04" db="EMBL/GenBank/DDBJ databases">
        <title>The draft genome sequence of Erythrobacter marinus HWDM-33.</title>
        <authorList>
            <person name="Zhuang L."/>
            <person name="Liu Y."/>
            <person name="Shao Z."/>
        </authorList>
    </citation>
    <scope>NUCLEOTIDE SEQUENCE [LARGE SCALE GENOMIC DNA]</scope>
    <source>
        <strain evidence="9 10">HWDM-33</strain>
    </source>
</reference>
<dbReference type="SUPFAM" id="SSF46626">
    <property type="entry name" value="Cytochrome c"/>
    <property type="match status" value="1"/>
</dbReference>
<dbReference type="STRING" id="874156.GCA_001021555_00868"/>
<evidence type="ECO:0000256" key="7">
    <source>
        <dbReference type="SAM" id="MobiDB-lite"/>
    </source>
</evidence>
<keyword evidence="4" id="KW-0249">Electron transport</keyword>
<evidence type="ECO:0000256" key="6">
    <source>
        <dbReference type="PROSITE-ProRule" id="PRU00433"/>
    </source>
</evidence>
<dbReference type="RefSeq" id="WP_047092279.1">
    <property type="nucleotide sequence ID" value="NZ_LBHU01000001.1"/>
</dbReference>
<comment type="caution">
    <text evidence="9">The sequence shown here is derived from an EMBL/GenBank/DDBJ whole genome shotgun (WGS) entry which is preliminary data.</text>
</comment>
<dbReference type="InterPro" id="IPR002327">
    <property type="entry name" value="Cyt_c_1A/1B"/>
</dbReference>
<keyword evidence="3 6" id="KW-0479">Metal-binding</keyword>
<evidence type="ECO:0000313" key="10">
    <source>
        <dbReference type="Proteomes" id="UP000053455"/>
    </source>
</evidence>